<keyword evidence="2" id="KW-1185">Reference proteome</keyword>
<dbReference type="Gramene" id="C.cajan_11583.t">
    <property type="protein sequence ID" value="C.cajan_11583.t.cds1"/>
    <property type="gene ID" value="C.cajan_11583"/>
</dbReference>
<dbReference type="PANTHER" id="PTHR11439:SF463">
    <property type="entry name" value="REVERSE TRANSCRIPTASE TY1_COPIA-TYPE DOMAIN-CONTAINING PROTEIN"/>
    <property type="match status" value="1"/>
</dbReference>
<dbReference type="Proteomes" id="UP000075243">
    <property type="component" value="Chromosome 6"/>
</dbReference>
<reference evidence="1 2" key="1">
    <citation type="journal article" date="2012" name="Nat. Biotechnol.">
        <title>Draft genome sequence of pigeonpea (Cajanus cajan), an orphan legume crop of resource-poor farmers.</title>
        <authorList>
            <person name="Varshney R.K."/>
            <person name="Chen W."/>
            <person name="Li Y."/>
            <person name="Bharti A.K."/>
            <person name="Saxena R.K."/>
            <person name="Schlueter J.A."/>
            <person name="Donoghue M.T."/>
            <person name="Azam S."/>
            <person name="Fan G."/>
            <person name="Whaley A.M."/>
            <person name="Farmer A.D."/>
            <person name="Sheridan J."/>
            <person name="Iwata A."/>
            <person name="Tuteja R."/>
            <person name="Penmetsa R.V."/>
            <person name="Wu W."/>
            <person name="Upadhyaya H.D."/>
            <person name="Yang S.P."/>
            <person name="Shah T."/>
            <person name="Saxena K.B."/>
            <person name="Michael T."/>
            <person name="McCombie W.R."/>
            <person name="Yang B."/>
            <person name="Zhang G."/>
            <person name="Yang H."/>
            <person name="Wang J."/>
            <person name="Spillane C."/>
            <person name="Cook D.R."/>
            <person name="May G.D."/>
            <person name="Xu X."/>
            <person name="Jackson S.A."/>
        </authorList>
    </citation>
    <scope>NUCLEOTIDE SEQUENCE [LARGE SCALE GENOMIC DNA]</scope>
    <source>
        <strain evidence="2">cv. Asha</strain>
    </source>
</reference>
<name>A0A151TF44_CAJCA</name>
<protein>
    <recommendedName>
        <fullName evidence="3">Retrovirus-related Pol polyprotein from transposon TNT 1-94</fullName>
    </recommendedName>
</protein>
<dbReference type="AlphaFoldDB" id="A0A151TF44"/>
<sequence length="89" mass="10578">MHHPLEIHWKATKRLLRYLKGTSQHSLHYKKSSDTEILAYCDSDWASDQEDMRSTFGNCVYLGSNIISWMEKNKELYLDLAQRQNSEVW</sequence>
<dbReference type="EMBL" id="CM003608">
    <property type="protein sequence ID" value="KYP65671.1"/>
    <property type="molecule type" value="Genomic_DNA"/>
</dbReference>
<proteinExistence type="predicted"/>
<accession>A0A151TF44</accession>
<evidence type="ECO:0008006" key="3">
    <source>
        <dbReference type="Google" id="ProtNLM"/>
    </source>
</evidence>
<evidence type="ECO:0000313" key="1">
    <source>
        <dbReference type="EMBL" id="KYP65671.1"/>
    </source>
</evidence>
<gene>
    <name evidence="1" type="ORF">KK1_011929</name>
</gene>
<dbReference type="STRING" id="3821.A0A151TF44"/>
<evidence type="ECO:0000313" key="2">
    <source>
        <dbReference type="Proteomes" id="UP000075243"/>
    </source>
</evidence>
<dbReference type="PANTHER" id="PTHR11439">
    <property type="entry name" value="GAG-POL-RELATED RETROTRANSPOSON"/>
    <property type="match status" value="1"/>
</dbReference>
<organism evidence="1 2">
    <name type="scientific">Cajanus cajan</name>
    <name type="common">Pigeon pea</name>
    <name type="synonym">Cajanus indicus</name>
    <dbReference type="NCBI Taxonomy" id="3821"/>
    <lineage>
        <taxon>Eukaryota</taxon>
        <taxon>Viridiplantae</taxon>
        <taxon>Streptophyta</taxon>
        <taxon>Embryophyta</taxon>
        <taxon>Tracheophyta</taxon>
        <taxon>Spermatophyta</taxon>
        <taxon>Magnoliopsida</taxon>
        <taxon>eudicotyledons</taxon>
        <taxon>Gunneridae</taxon>
        <taxon>Pentapetalae</taxon>
        <taxon>rosids</taxon>
        <taxon>fabids</taxon>
        <taxon>Fabales</taxon>
        <taxon>Fabaceae</taxon>
        <taxon>Papilionoideae</taxon>
        <taxon>50 kb inversion clade</taxon>
        <taxon>NPAAA clade</taxon>
        <taxon>indigoferoid/millettioid clade</taxon>
        <taxon>Phaseoleae</taxon>
        <taxon>Cajanus</taxon>
    </lineage>
</organism>